<protein>
    <recommendedName>
        <fullName evidence="3">Haem-binding uptake Tiki superfamily ChaN domain-containing protein</fullName>
    </recommendedName>
</protein>
<name>A0ABN5WLK9_9GAMM</name>
<proteinExistence type="predicted"/>
<dbReference type="Proteomes" id="UP000289555">
    <property type="component" value="Chromosome"/>
</dbReference>
<keyword evidence="2" id="KW-1185">Reference proteome</keyword>
<reference evidence="2" key="1">
    <citation type="journal article" date="2019" name="Microbiol. Resour. Announc.">
        <title>Complete Genome Sequence of Halomonas olivaria, a Moderately Halophilic Bacterium Isolated from Olive Processing Effluents, Obtained by Nanopore Sequencing.</title>
        <authorList>
            <person name="Nagata S."/>
            <person name="Ii K.M."/>
            <person name="Tsukimi T."/>
            <person name="Miura M.C."/>
            <person name="Galipon J."/>
            <person name="Arakawa K."/>
        </authorList>
    </citation>
    <scope>NUCLEOTIDE SEQUENCE [LARGE SCALE GENOMIC DNA]</scope>
    <source>
        <strain evidence="2">TYRC17</strain>
    </source>
</reference>
<evidence type="ECO:0000313" key="1">
    <source>
        <dbReference type="EMBL" id="BBI47904.1"/>
    </source>
</evidence>
<evidence type="ECO:0008006" key="3">
    <source>
        <dbReference type="Google" id="ProtNLM"/>
    </source>
</evidence>
<sequence length="75" mass="7876">MAQRLAEATESGALAVGLIGLGHVAYNEGVTYQLNALDVNDTLSLLPWQMSDCSLSDPTLPDPALADAVYILADD</sequence>
<dbReference type="SUPFAM" id="SSF159501">
    <property type="entry name" value="EreA/ChaN-like"/>
    <property type="match status" value="1"/>
</dbReference>
<gene>
    <name evidence="1" type="ORF">HORIV_03250</name>
</gene>
<dbReference type="EMBL" id="AP019416">
    <property type="protein sequence ID" value="BBI47904.1"/>
    <property type="molecule type" value="Genomic_DNA"/>
</dbReference>
<organism evidence="1 2">
    <name type="scientific">Vreelandella olivaria</name>
    <dbReference type="NCBI Taxonomy" id="390919"/>
    <lineage>
        <taxon>Bacteria</taxon>
        <taxon>Pseudomonadati</taxon>
        <taxon>Pseudomonadota</taxon>
        <taxon>Gammaproteobacteria</taxon>
        <taxon>Oceanospirillales</taxon>
        <taxon>Halomonadaceae</taxon>
        <taxon>Vreelandella</taxon>
    </lineage>
</organism>
<accession>A0ABN5WLK9</accession>
<evidence type="ECO:0000313" key="2">
    <source>
        <dbReference type="Proteomes" id="UP000289555"/>
    </source>
</evidence>